<dbReference type="InterPro" id="IPR029058">
    <property type="entry name" value="AB_hydrolase_fold"/>
</dbReference>
<dbReference type="EMBL" id="CAWUHB010000104">
    <property type="protein sequence ID" value="CAK7235804.1"/>
    <property type="molecule type" value="Genomic_DNA"/>
</dbReference>
<dbReference type="Proteomes" id="UP001642405">
    <property type="component" value="Unassembled WGS sequence"/>
</dbReference>
<dbReference type="Gene3D" id="3.40.50.1820">
    <property type="entry name" value="alpha/beta hydrolase"/>
    <property type="match status" value="1"/>
</dbReference>
<protein>
    <recommendedName>
        <fullName evidence="3">Dolichol-phosphate mannosyltransferase</fullName>
    </recommendedName>
</protein>
<accession>A0ABP0CUK8</accession>
<organism evidence="1 2">
    <name type="scientific">Sporothrix curviconia</name>
    <dbReference type="NCBI Taxonomy" id="1260050"/>
    <lineage>
        <taxon>Eukaryota</taxon>
        <taxon>Fungi</taxon>
        <taxon>Dikarya</taxon>
        <taxon>Ascomycota</taxon>
        <taxon>Pezizomycotina</taxon>
        <taxon>Sordariomycetes</taxon>
        <taxon>Sordariomycetidae</taxon>
        <taxon>Ophiostomatales</taxon>
        <taxon>Ophiostomataceae</taxon>
        <taxon>Sporothrix</taxon>
    </lineage>
</organism>
<name>A0ABP0CUK8_9PEZI</name>
<evidence type="ECO:0000313" key="2">
    <source>
        <dbReference type="Proteomes" id="UP001642405"/>
    </source>
</evidence>
<dbReference type="PANTHER" id="PTHR31591:SF7">
    <property type="entry name" value="DUF1749-DOMAIN-CONTAINING PROTEIN"/>
    <property type="match status" value="1"/>
</dbReference>
<dbReference type="Pfam" id="PF08538">
    <property type="entry name" value="DUF1749"/>
    <property type="match status" value="1"/>
</dbReference>
<evidence type="ECO:0008006" key="3">
    <source>
        <dbReference type="Google" id="ProtNLM"/>
    </source>
</evidence>
<comment type="caution">
    <text evidence="1">The sequence shown here is derived from an EMBL/GenBank/DDBJ whole genome shotgun (WGS) entry which is preliminary data.</text>
</comment>
<reference evidence="1 2" key="1">
    <citation type="submission" date="2024-01" db="EMBL/GenBank/DDBJ databases">
        <authorList>
            <person name="Allen C."/>
            <person name="Tagirdzhanova G."/>
        </authorList>
    </citation>
    <scope>NUCLEOTIDE SEQUENCE [LARGE SCALE GENOMIC DNA]</scope>
</reference>
<keyword evidence="2" id="KW-1185">Reference proteome</keyword>
<proteinExistence type="predicted"/>
<sequence length="310" mass="34041">MTATEVDPKKAPFSVTVHPYDSPTRGSCAYELVTANSADARHALIFIGGLTDGPHTTPYIRSIAKHLATADAAKGLGYSVFELRMQSSFHGYGFKRLTDDVADLSALVKHLKTNLGRDKVVFLGHSTGCQDQMAYAKAMKAGESPEVNGFILQGPVSDRECLVPYFKPGEHDMTVAATEKMIKEGKENDIVPREFLPEMITAPHSAYRWHSLISFNGDDDFFSSDLPDERLADEWSQFTKPVLVLPSEKDECVPKSIDVPKNVARWKSFCPPGVFSELSGSIPGAGHTVEPAESQAWMAERVTSFLKSLE</sequence>
<dbReference type="PANTHER" id="PTHR31591">
    <property type="entry name" value="UPF0613 PROTEIN PB24D3.06C"/>
    <property type="match status" value="1"/>
</dbReference>
<gene>
    <name evidence="1" type="ORF">SCUCBS95973_009392</name>
</gene>
<dbReference type="InterPro" id="IPR013744">
    <property type="entry name" value="SidJ"/>
</dbReference>
<evidence type="ECO:0000313" key="1">
    <source>
        <dbReference type="EMBL" id="CAK7235804.1"/>
    </source>
</evidence>
<dbReference type="SUPFAM" id="SSF53474">
    <property type="entry name" value="alpha/beta-Hydrolases"/>
    <property type="match status" value="1"/>
</dbReference>